<name>A0ABX7G3I0_9GAMM</name>
<gene>
    <name evidence="5" type="primary">pxpB</name>
    <name evidence="5" type="ORF">JQC75_00060</name>
</gene>
<dbReference type="RefSeq" id="WP_203325546.1">
    <property type="nucleotide sequence ID" value="NZ_CP069213.1"/>
</dbReference>
<reference evidence="5 6" key="1">
    <citation type="journal article" date="2012" name="Antonie Van Leeuwenhoek">
        <title>Shewanella litorisediminis sp. nov., a gammaproteobacterium isolated from a tidal flat sediment.</title>
        <authorList>
            <person name="Lee M.H."/>
            <person name="Yoon J.H."/>
        </authorList>
    </citation>
    <scope>NUCLEOTIDE SEQUENCE [LARGE SCALE GENOMIC DNA]</scope>
    <source>
        <strain evidence="5 6">SMK1-12</strain>
    </source>
</reference>
<evidence type="ECO:0000256" key="3">
    <source>
        <dbReference type="ARBA" id="ARBA00022840"/>
    </source>
</evidence>
<evidence type="ECO:0000313" key="5">
    <source>
        <dbReference type="EMBL" id="QRH01884.1"/>
    </source>
</evidence>
<dbReference type="NCBIfam" id="TIGR00370">
    <property type="entry name" value="5-oxoprolinase subunit PxpB"/>
    <property type="match status" value="1"/>
</dbReference>
<proteinExistence type="predicted"/>
<evidence type="ECO:0000313" key="6">
    <source>
        <dbReference type="Proteomes" id="UP000596252"/>
    </source>
</evidence>
<dbReference type="EMBL" id="CP069213">
    <property type="protein sequence ID" value="QRH01884.1"/>
    <property type="molecule type" value="Genomic_DNA"/>
</dbReference>
<dbReference type="InterPro" id="IPR010016">
    <property type="entry name" value="PxpB"/>
</dbReference>
<accession>A0ABX7G3I0</accession>
<dbReference type="Proteomes" id="UP000596252">
    <property type="component" value="Chromosome"/>
</dbReference>
<keyword evidence="1" id="KW-0547">Nucleotide-binding</keyword>
<dbReference type="SMART" id="SM00796">
    <property type="entry name" value="AHS1"/>
    <property type="match status" value="1"/>
</dbReference>
<keyword evidence="2 5" id="KW-0378">Hydrolase</keyword>
<dbReference type="Pfam" id="PF02682">
    <property type="entry name" value="CT_C_D"/>
    <property type="match status" value="1"/>
</dbReference>
<dbReference type="SUPFAM" id="SSF50891">
    <property type="entry name" value="Cyclophilin-like"/>
    <property type="match status" value="1"/>
</dbReference>
<protein>
    <submittedName>
        <fullName evidence="5">5-oxoprolinase subunit PxpB</fullName>
        <ecNumber evidence="5">3.5.2.9</ecNumber>
    </submittedName>
</protein>
<keyword evidence="6" id="KW-1185">Reference proteome</keyword>
<evidence type="ECO:0000256" key="1">
    <source>
        <dbReference type="ARBA" id="ARBA00022741"/>
    </source>
</evidence>
<dbReference type="GO" id="GO:0017168">
    <property type="term" value="F:5-oxoprolinase (ATP-hydrolyzing) activity"/>
    <property type="evidence" value="ECO:0007669"/>
    <property type="project" value="UniProtKB-EC"/>
</dbReference>
<organism evidence="5 6">
    <name type="scientific">Shewanella litorisediminis</name>
    <dbReference type="NCBI Taxonomy" id="1173586"/>
    <lineage>
        <taxon>Bacteria</taxon>
        <taxon>Pseudomonadati</taxon>
        <taxon>Pseudomonadota</taxon>
        <taxon>Gammaproteobacteria</taxon>
        <taxon>Alteromonadales</taxon>
        <taxon>Shewanellaceae</taxon>
        <taxon>Shewanella</taxon>
    </lineage>
</organism>
<evidence type="ECO:0000256" key="2">
    <source>
        <dbReference type="ARBA" id="ARBA00022801"/>
    </source>
</evidence>
<keyword evidence="3" id="KW-0067">ATP-binding</keyword>
<sequence length="223" mass="24580">MQSLSPQISIVGEHQVFLGVPVVSDPEQCLHTQSRIWQLAHKCQDRDGVLETVPGMNNLTLRLSDNQDPEVWCRWLESEFQRTASIEMPKGREHIIPVAYGGEEGPDLQTLASRHGLNCRDIIRLHTQGDYRVLFIGFLPGFPYLSGLPNELHTPRLATPRQAVPAGSVGIGGAQTGIYPCKAPGGWHLIGRTHIELFDPKSNSPCLLSPGDRVIFVEGGYDA</sequence>
<dbReference type="InterPro" id="IPR029000">
    <property type="entry name" value="Cyclophilin-like_dom_sf"/>
</dbReference>
<evidence type="ECO:0000259" key="4">
    <source>
        <dbReference type="SMART" id="SM00796"/>
    </source>
</evidence>
<dbReference type="EC" id="3.5.2.9" evidence="5"/>
<dbReference type="InterPro" id="IPR003833">
    <property type="entry name" value="CT_C_D"/>
</dbReference>
<dbReference type="PANTHER" id="PTHR34698">
    <property type="entry name" value="5-OXOPROLINASE SUBUNIT B"/>
    <property type="match status" value="1"/>
</dbReference>
<dbReference type="PANTHER" id="PTHR34698:SF2">
    <property type="entry name" value="5-OXOPROLINASE SUBUNIT B"/>
    <property type="match status" value="1"/>
</dbReference>
<dbReference type="Gene3D" id="2.40.100.10">
    <property type="entry name" value="Cyclophilin-like"/>
    <property type="match status" value="1"/>
</dbReference>
<feature type="domain" description="Carboxyltransferase" evidence="4">
    <location>
        <begin position="6"/>
        <end position="208"/>
    </location>
</feature>